<accession>A0A9Q1JZ63</accession>
<dbReference type="InterPro" id="IPR052929">
    <property type="entry name" value="RNase_H-like_EbsB-rel"/>
</dbReference>
<reference evidence="1" key="1">
    <citation type="submission" date="2022-04" db="EMBL/GenBank/DDBJ databases">
        <title>Carnegiea gigantea Genome sequencing and assembly v2.</title>
        <authorList>
            <person name="Copetti D."/>
            <person name="Sanderson M.J."/>
            <person name="Burquez A."/>
            <person name="Wojciechowski M.F."/>
        </authorList>
    </citation>
    <scope>NUCLEOTIDE SEQUENCE</scope>
    <source>
        <strain evidence="1">SGP5-SGP5p</strain>
        <tissue evidence="1">Aerial part</tissue>
    </source>
</reference>
<name>A0A9Q1JZ63_9CARY</name>
<gene>
    <name evidence="1" type="ORF">Cgig2_018089</name>
</gene>
<evidence type="ECO:0000313" key="2">
    <source>
        <dbReference type="Proteomes" id="UP001153076"/>
    </source>
</evidence>
<organism evidence="1 2">
    <name type="scientific">Carnegiea gigantea</name>
    <dbReference type="NCBI Taxonomy" id="171969"/>
    <lineage>
        <taxon>Eukaryota</taxon>
        <taxon>Viridiplantae</taxon>
        <taxon>Streptophyta</taxon>
        <taxon>Embryophyta</taxon>
        <taxon>Tracheophyta</taxon>
        <taxon>Spermatophyta</taxon>
        <taxon>Magnoliopsida</taxon>
        <taxon>eudicotyledons</taxon>
        <taxon>Gunneridae</taxon>
        <taxon>Pentapetalae</taxon>
        <taxon>Caryophyllales</taxon>
        <taxon>Cactineae</taxon>
        <taxon>Cactaceae</taxon>
        <taxon>Cactoideae</taxon>
        <taxon>Echinocereeae</taxon>
        <taxon>Carnegiea</taxon>
    </lineage>
</organism>
<sequence>MYALATKVNLAKRIPGFGMKCEICALDYLEHASTSLDPDKLGEFVAVLWECWNARNRFIFGRRDSNWRVLAGRAVSFVRRYRELKSMPAAPDEGGGACWVPPSAGVFKLNFDAGRVGTKERGCGFVIRDHLKNVVVAGVKQGQGFHGAEFEEAGACLFP</sequence>
<dbReference type="EMBL" id="JAKOGI010000531">
    <property type="protein sequence ID" value="KAJ8433536.1"/>
    <property type="molecule type" value="Genomic_DNA"/>
</dbReference>
<dbReference type="PANTHER" id="PTHR47074:SF11">
    <property type="entry name" value="REVERSE TRANSCRIPTASE-LIKE PROTEIN"/>
    <property type="match status" value="1"/>
</dbReference>
<evidence type="ECO:0000313" key="1">
    <source>
        <dbReference type="EMBL" id="KAJ8433536.1"/>
    </source>
</evidence>
<protein>
    <submittedName>
        <fullName evidence="1">Uncharacterized protein</fullName>
    </submittedName>
</protein>
<comment type="caution">
    <text evidence="1">The sequence shown here is derived from an EMBL/GenBank/DDBJ whole genome shotgun (WGS) entry which is preliminary data.</text>
</comment>
<dbReference type="AlphaFoldDB" id="A0A9Q1JZ63"/>
<proteinExistence type="predicted"/>
<keyword evidence="2" id="KW-1185">Reference proteome</keyword>
<dbReference type="PANTHER" id="PTHR47074">
    <property type="entry name" value="BNAC02G40300D PROTEIN"/>
    <property type="match status" value="1"/>
</dbReference>
<dbReference type="Proteomes" id="UP001153076">
    <property type="component" value="Unassembled WGS sequence"/>
</dbReference>